<dbReference type="OrthoDB" id="9775794at2"/>
<dbReference type="InterPro" id="IPR029045">
    <property type="entry name" value="ClpP/crotonase-like_dom_sf"/>
</dbReference>
<protein>
    <submittedName>
        <fullName evidence="4">Enoyl-CoA hydratase/carnithine racemase</fullName>
    </submittedName>
</protein>
<dbReference type="InterPro" id="IPR018376">
    <property type="entry name" value="Enoyl-CoA_hyd/isom_CS"/>
</dbReference>
<evidence type="ECO:0000256" key="2">
    <source>
        <dbReference type="ARBA" id="ARBA00023239"/>
    </source>
</evidence>
<dbReference type="SUPFAM" id="SSF52096">
    <property type="entry name" value="ClpP/crotonase"/>
    <property type="match status" value="1"/>
</dbReference>
<gene>
    <name evidence="4" type="ORF">Rain11_0307</name>
</gene>
<evidence type="ECO:0000256" key="1">
    <source>
        <dbReference type="ARBA" id="ARBA00005254"/>
    </source>
</evidence>
<comment type="similarity">
    <text evidence="1 3">Belongs to the enoyl-CoA hydratase/isomerase family.</text>
</comment>
<evidence type="ECO:0000256" key="3">
    <source>
        <dbReference type="RuleBase" id="RU003707"/>
    </source>
</evidence>
<dbReference type="PANTHER" id="PTHR11941">
    <property type="entry name" value="ENOYL-COA HYDRATASE-RELATED"/>
    <property type="match status" value="1"/>
</dbReference>
<keyword evidence="2" id="KW-0456">Lyase</keyword>
<proteinExistence type="inferred from homology"/>
<dbReference type="Gene3D" id="3.90.226.10">
    <property type="entry name" value="2-enoyl-CoA Hydratase, Chain A, domain 1"/>
    <property type="match status" value="1"/>
</dbReference>
<reference evidence="4 5" key="1">
    <citation type="submission" date="2017-06" db="EMBL/GenBank/DDBJ databases">
        <title>Raineya orbicola gen. nov., sp. nov. a slightly thermophilic bacterium of the phylum Bacteroidetes and the description of Raineyaceae fam. nov.</title>
        <authorList>
            <person name="Albuquerque L."/>
            <person name="Polonia A.R.M."/>
            <person name="Barroso C."/>
            <person name="Froufe H.J.C."/>
            <person name="Lage O."/>
            <person name="Lobo-Da-Cunha A."/>
            <person name="Egas C."/>
            <person name="Da Costa M.S."/>
        </authorList>
    </citation>
    <scope>NUCLEOTIDE SEQUENCE [LARGE SCALE GENOMIC DNA]</scope>
    <source>
        <strain evidence="4 5">SPSPC-11</strain>
    </source>
</reference>
<dbReference type="CDD" id="cd06558">
    <property type="entry name" value="crotonase-like"/>
    <property type="match status" value="1"/>
</dbReference>
<dbReference type="RefSeq" id="WP_101357573.1">
    <property type="nucleotide sequence ID" value="NZ_NKXO01000004.1"/>
</dbReference>
<evidence type="ECO:0000313" key="4">
    <source>
        <dbReference type="EMBL" id="PKQ70577.1"/>
    </source>
</evidence>
<dbReference type="Pfam" id="PF00378">
    <property type="entry name" value="ECH_1"/>
    <property type="match status" value="1"/>
</dbReference>
<dbReference type="Proteomes" id="UP000233387">
    <property type="component" value="Unassembled WGS sequence"/>
</dbReference>
<accession>A0A2N3IJU0</accession>
<dbReference type="GO" id="GO:0006635">
    <property type="term" value="P:fatty acid beta-oxidation"/>
    <property type="evidence" value="ECO:0007669"/>
    <property type="project" value="TreeGrafter"/>
</dbReference>
<dbReference type="AlphaFoldDB" id="A0A2N3IJU0"/>
<name>A0A2N3IJU0_9BACT</name>
<organism evidence="4 5">
    <name type="scientific">Raineya orbicola</name>
    <dbReference type="NCBI Taxonomy" id="2016530"/>
    <lineage>
        <taxon>Bacteria</taxon>
        <taxon>Pseudomonadati</taxon>
        <taxon>Bacteroidota</taxon>
        <taxon>Cytophagia</taxon>
        <taxon>Cytophagales</taxon>
        <taxon>Raineyaceae</taxon>
        <taxon>Raineya</taxon>
    </lineage>
</organism>
<dbReference type="GO" id="GO:0016829">
    <property type="term" value="F:lyase activity"/>
    <property type="evidence" value="ECO:0007669"/>
    <property type="project" value="UniProtKB-KW"/>
</dbReference>
<dbReference type="PROSITE" id="PS00166">
    <property type="entry name" value="ENOYL_COA_HYDRATASE"/>
    <property type="match status" value="1"/>
</dbReference>
<evidence type="ECO:0000313" key="5">
    <source>
        <dbReference type="Proteomes" id="UP000233387"/>
    </source>
</evidence>
<dbReference type="FunFam" id="3.90.226.10:FF:000009">
    <property type="entry name" value="Carnitinyl-CoA dehydratase"/>
    <property type="match status" value="1"/>
</dbReference>
<comment type="caution">
    <text evidence="4">The sequence shown here is derived from an EMBL/GenBank/DDBJ whole genome shotgun (WGS) entry which is preliminary data.</text>
</comment>
<dbReference type="EMBL" id="NKXO01000004">
    <property type="protein sequence ID" value="PKQ70577.1"/>
    <property type="molecule type" value="Genomic_DNA"/>
</dbReference>
<sequence>MKVFNNLLWVLENGILTLTINRESKLNALNTETLNELKEAFQAIYDDEDIKGVILTGAGEKAFVAGADISEIAQLTEVNSRKFAEAGQEIFLAIENCPKPVIAAVNGFALGGGCEIAMACHIRLASENAKFGLPEVKLGILPGYGGTQRMPQIVGKAKALEMMLTGEMISAQEALHWHLVNYVLPDKNALLQKAKELLQKMLKNSPSAIELIITATNAGTYNEVGYQAEANAFQKATRTEDFKEGTSAFLEKREAKFTGK</sequence>
<dbReference type="InterPro" id="IPR001753">
    <property type="entry name" value="Enoyl-CoA_hydra/iso"/>
</dbReference>
<keyword evidence="5" id="KW-1185">Reference proteome</keyword>
<dbReference type="PANTHER" id="PTHR11941:SF54">
    <property type="entry name" value="ENOYL-COA HYDRATASE, MITOCHONDRIAL"/>
    <property type="match status" value="1"/>
</dbReference>